<evidence type="ECO:0000313" key="2">
    <source>
        <dbReference type="Ensembl" id="ENSOABP00000044691.1"/>
    </source>
</evidence>
<dbReference type="Proteomes" id="UP000472276">
    <property type="component" value="Unassembled WGS sequence"/>
</dbReference>
<evidence type="ECO:0000256" key="1">
    <source>
        <dbReference type="SAM" id="MobiDB-lite"/>
    </source>
</evidence>
<dbReference type="Ensembl" id="ENSOABT00000045864.2">
    <property type="protein sequence ID" value="ENSOABP00000044691.1"/>
    <property type="gene ID" value="ENSOABG00000020071.2"/>
</dbReference>
<proteinExistence type="predicted"/>
<accession>A0A668UYN5</accession>
<feature type="region of interest" description="Disordered" evidence="1">
    <location>
        <begin position="1"/>
        <end position="23"/>
    </location>
</feature>
<keyword evidence="3" id="KW-1185">Reference proteome</keyword>
<organism evidence="2 3">
    <name type="scientific">Oreochromis aureus</name>
    <name type="common">Israeli tilapia</name>
    <name type="synonym">Chromis aureus</name>
    <dbReference type="NCBI Taxonomy" id="47969"/>
    <lineage>
        <taxon>Eukaryota</taxon>
        <taxon>Metazoa</taxon>
        <taxon>Chordata</taxon>
        <taxon>Craniata</taxon>
        <taxon>Vertebrata</taxon>
        <taxon>Euteleostomi</taxon>
        <taxon>Actinopterygii</taxon>
        <taxon>Neopterygii</taxon>
        <taxon>Teleostei</taxon>
        <taxon>Neoteleostei</taxon>
        <taxon>Acanthomorphata</taxon>
        <taxon>Ovalentaria</taxon>
        <taxon>Cichlomorphae</taxon>
        <taxon>Cichliformes</taxon>
        <taxon>Cichlidae</taxon>
        <taxon>African cichlids</taxon>
        <taxon>Pseudocrenilabrinae</taxon>
        <taxon>Oreochromini</taxon>
        <taxon>Oreochromis</taxon>
    </lineage>
</organism>
<evidence type="ECO:0000313" key="3">
    <source>
        <dbReference type="Proteomes" id="UP000472276"/>
    </source>
</evidence>
<sequence length="106" mass="11883">MFPSSIEVDAKGNNQPAELETSAESCSSPISIFASFTFYGGNRHVWSVTARCQRLTHRCHVCLRTRPHLIHQSRFVTISEKQKRAECSEGRPQLSHLCCSTPAAHQ</sequence>
<reference evidence="2" key="2">
    <citation type="submission" date="2025-09" db="UniProtKB">
        <authorList>
            <consortium name="Ensembl"/>
        </authorList>
    </citation>
    <scope>IDENTIFICATION</scope>
</reference>
<name>A0A668UYN5_OREAU</name>
<dbReference type="AlphaFoldDB" id="A0A668UYN5"/>
<feature type="compositionally biased region" description="Polar residues" evidence="1">
    <location>
        <begin position="12"/>
        <end position="23"/>
    </location>
</feature>
<reference evidence="2" key="1">
    <citation type="submission" date="2025-08" db="UniProtKB">
        <authorList>
            <consortium name="Ensembl"/>
        </authorList>
    </citation>
    <scope>IDENTIFICATION</scope>
</reference>
<protein>
    <submittedName>
        <fullName evidence="2">Uncharacterized protein</fullName>
    </submittedName>
</protein>